<evidence type="ECO:0000313" key="2">
    <source>
        <dbReference type="EMBL" id="GBO16574.1"/>
    </source>
</evidence>
<evidence type="ECO:0000256" key="1">
    <source>
        <dbReference type="SAM" id="MobiDB-lite"/>
    </source>
</evidence>
<name>A0A4Y2UWP7_ARAVE</name>
<accession>A0A4Y2UWP7</accession>
<evidence type="ECO:0000313" key="3">
    <source>
        <dbReference type="Proteomes" id="UP000499080"/>
    </source>
</evidence>
<gene>
    <name evidence="2" type="ORF">AVEN_16933_1</name>
</gene>
<organism evidence="2 3">
    <name type="scientific">Araneus ventricosus</name>
    <name type="common">Orbweaver spider</name>
    <name type="synonym">Epeira ventricosa</name>
    <dbReference type="NCBI Taxonomy" id="182803"/>
    <lineage>
        <taxon>Eukaryota</taxon>
        <taxon>Metazoa</taxon>
        <taxon>Ecdysozoa</taxon>
        <taxon>Arthropoda</taxon>
        <taxon>Chelicerata</taxon>
        <taxon>Arachnida</taxon>
        <taxon>Araneae</taxon>
        <taxon>Araneomorphae</taxon>
        <taxon>Entelegynae</taxon>
        <taxon>Araneoidea</taxon>
        <taxon>Araneidae</taxon>
        <taxon>Araneus</taxon>
    </lineage>
</organism>
<comment type="caution">
    <text evidence="2">The sequence shown here is derived from an EMBL/GenBank/DDBJ whole genome shotgun (WGS) entry which is preliminary data.</text>
</comment>
<dbReference type="AlphaFoldDB" id="A0A4Y2UWP7"/>
<dbReference type="EMBL" id="BGPR01040453">
    <property type="protein sequence ID" value="GBO16574.1"/>
    <property type="molecule type" value="Genomic_DNA"/>
</dbReference>
<keyword evidence="3" id="KW-1185">Reference proteome</keyword>
<dbReference type="Proteomes" id="UP000499080">
    <property type="component" value="Unassembled WGS sequence"/>
</dbReference>
<sequence>EFDGHASPSGTIFREPIEIQLRSYRYAPSHHGAQQGKAVAGSGYLQPRYLP</sequence>
<feature type="region of interest" description="Disordered" evidence="1">
    <location>
        <begin position="30"/>
        <end position="51"/>
    </location>
</feature>
<reference evidence="2 3" key="1">
    <citation type="journal article" date="2019" name="Sci. Rep.">
        <title>Orb-weaving spider Araneus ventricosus genome elucidates the spidroin gene catalogue.</title>
        <authorList>
            <person name="Kono N."/>
            <person name="Nakamura H."/>
            <person name="Ohtoshi R."/>
            <person name="Moran D.A.P."/>
            <person name="Shinohara A."/>
            <person name="Yoshida Y."/>
            <person name="Fujiwara M."/>
            <person name="Mori M."/>
            <person name="Tomita M."/>
            <person name="Arakawa K."/>
        </authorList>
    </citation>
    <scope>NUCLEOTIDE SEQUENCE [LARGE SCALE GENOMIC DNA]</scope>
</reference>
<protein>
    <submittedName>
        <fullName evidence="2">Uncharacterized protein</fullName>
    </submittedName>
</protein>
<feature type="non-terminal residue" evidence="2">
    <location>
        <position position="1"/>
    </location>
</feature>
<proteinExistence type="predicted"/>